<dbReference type="SUPFAM" id="SSF49899">
    <property type="entry name" value="Concanavalin A-like lectins/glucanases"/>
    <property type="match status" value="1"/>
</dbReference>
<evidence type="ECO:0000256" key="3">
    <source>
        <dbReference type="ARBA" id="ARBA00022837"/>
    </source>
</evidence>
<reference evidence="9 10" key="1">
    <citation type="journal article" date="2019" name="Philos. Trans. R. Soc. Lond., B, Biol. Sci.">
        <title>Ant behaviour and brain gene expression of defending hosts depend on the ecological success of the intruding social parasite.</title>
        <authorList>
            <person name="Kaur R."/>
            <person name="Stoldt M."/>
            <person name="Jongepier E."/>
            <person name="Feldmeyer B."/>
            <person name="Menzel F."/>
            <person name="Bornberg-Bauer E."/>
            <person name="Foitzik S."/>
        </authorList>
    </citation>
    <scope>NUCLEOTIDE SEQUENCE [LARGE SCALE GENOMIC DNA]</scope>
    <source>
        <tissue evidence="9">Whole body</tissue>
    </source>
</reference>
<evidence type="ECO:0000256" key="1">
    <source>
        <dbReference type="ARBA" id="ARBA00001913"/>
    </source>
</evidence>
<comment type="cofactor">
    <cofactor evidence="1">
        <name>Ca(2+)</name>
        <dbReference type="ChEBI" id="CHEBI:29108"/>
    </cofactor>
</comment>
<gene>
    <name evidence="9" type="ORF">DBV15_07497</name>
</gene>
<dbReference type="PANTHER" id="PTHR19277:SF125">
    <property type="entry name" value="B6"/>
    <property type="match status" value="1"/>
</dbReference>
<dbReference type="STRING" id="300112.A0A4S2KF32"/>
<dbReference type="AlphaFoldDB" id="A0A4S2KF32"/>
<accession>A0A4S2KF32</accession>
<dbReference type="Proteomes" id="UP000310200">
    <property type="component" value="Unassembled WGS sequence"/>
</dbReference>
<sequence>MKKFVTNFGISILPSSSLILLGLLIAAVSRISTELVGTERNVRGTPMHSVQLTQKGYIQFLRWQLPVPEIHEFTFCLWVKSTDLTYPHSILSYSRNERERLIRSWISSRGRSIHLEIDGVEVSRRPVRIREHRWYHICQSWENRVGRYALWLDGHLASQGRSQEMIGHVIPAGGDIVLGQEYTDFDKGLEEGIEGSVLGFNLLLASAFNSLDSGLHQRPLFRSANGATDLTEERPLAAETRTRITRRDSDLAETRALDKLVSLLFALNPNWSRRISQTNDAAEDSATLPPPLSIVNDTRREETPSIRKHAITFGTDDWTGEIDLLGESSDVPLGLQLVKLSYVRCQLGRGSPFIGGPLMLISWSRTPVRVFGGAIIKNVGNECGKF</sequence>
<dbReference type="Pfam" id="PF00354">
    <property type="entry name" value="Pentaxin"/>
    <property type="match status" value="1"/>
</dbReference>
<dbReference type="InterPro" id="IPR001759">
    <property type="entry name" value="PTX_dom"/>
</dbReference>
<keyword evidence="3" id="KW-0106">Calcium</keyword>
<keyword evidence="10" id="KW-1185">Reference proteome</keyword>
<dbReference type="SMART" id="SM00159">
    <property type="entry name" value="PTX"/>
    <property type="match status" value="1"/>
</dbReference>
<comment type="caution">
    <text evidence="9">The sequence shown here is derived from an EMBL/GenBank/DDBJ whole genome shotgun (WGS) entry which is preliminary data.</text>
</comment>
<evidence type="ECO:0000313" key="10">
    <source>
        <dbReference type="Proteomes" id="UP000310200"/>
    </source>
</evidence>
<comment type="caution">
    <text evidence="6">Lacks conserved residue(s) required for the propagation of feature annotation.</text>
</comment>
<feature type="domain" description="Pentraxin (PTX)" evidence="8">
    <location>
        <begin position="43"/>
        <end position="252"/>
    </location>
</feature>
<evidence type="ECO:0000256" key="6">
    <source>
        <dbReference type="PROSITE-ProRule" id="PRU01172"/>
    </source>
</evidence>
<dbReference type="PROSITE" id="PS51828">
    <property type="entry name" value="PTX_2"/>
    <property type="match status" value="1"/>
</dbReference>
<proteinExistence type="predicted"/>
<dbReference type="GO" id="GO:0046872">
    <property type="term" value="F:metal ion binding"/>
    <property type="evidence" value="ECO:0007669"/>
    <property type="project" value="UniProtKB-KW"/>
</dbReference>
<evidence type="ECO:0000256" key="2">
    <source>
        <dbReference type="ARBA" id="ARBA00022723"/>
    </source>
</evidence>
<dbReference type="PANTHER" id="PTHR19277">
    <property type="entry name" value="PENTRAXIN"/>
    <property type="match status" value="1"/>
</dbReference>
<keyword evidence="2" id="KW-0479">Metal-binding</keyword>
<evidence type="ECO:0000313" key="9">
    <source>
        <dbReference type="EMBL" id="TGZ47740.1"/>
    </source>
</evidence>
<dbReference type="EMBL" id="QBLH01002703">
    <property type="protein sequence ID" value="TGZ47740.1"/>
    <property type="molecule type" value="Genomic_DNA"/>
</dbReference>
<evidence type="ECO:0000256" key="5">
    <source>
        <dbReference type="ARBA" id="ARBA00023180"/>
    </source>
</evidence>
<name>A0A4S2KF32_9HYME</name>
<organism evidence="9 10">
    <name type="scientific">Temnothorax longispinosus</name>
    <dbReference type="NCBI Taxonomy" id="300112"/>
    <lineage>
        <taxon>Eukaryota</taxon>
        <taxon>Metazoa</taxon>
        <taxon>Ecdysozoa</taxon>
        <taxon>Arthropoda</taxon>
        <taxon>Hexapoda</taxon>
        <taxon>Insecta</taxon>
        <taxon>Pterygota</taxon>
        <taxon>Neoptera</taxon>
        <taxon>Endopterygota</taxon>
        <taxon>Hymenoptera</taxon>
        <taxon>Apocrita</taxon>
        <taxon>Aculeata</taxon>
        <taxon>Formicoidea</taxon>
        <taxon>Formicidae</taxon>
        <taxon>Myrmicinae</taxon>
        <taxon>Temnothorax</taxon>
    </lineage>
</organism>
<keyword evidence="5" id="KW-0325">Glycoprotein</keyword>
<dbReference type="Gene3D" id="2.60.120.200">
    <property type="match status" value="1"/>
</dbReference>
<feature type="region of interest" description="Disordered" evidence="7">
    <location>
        <begin position="278"/>
        <end position="300"/>
    </location>
</feature>
<dbReference type="InterPro" id="IPR051360">
    <property type="entry name" value="Neuronal_Pentraxin_Related"/>
</dbReference>
<evidence type="ECO:0000256" key="4">
    <source>
        <dbReference type="ARBA" id="ARBA00023157"/>
    </source>
</evidence>
<evidence type="ECO:0000259" key="8">
    <source>
        <dbReference type="PROSITE" id="PS51828"/>
    </source>
</evidence>
<dbReference type="PRINTS" id="PR00895">
    <property type="entry name" value="PENTAXIN"/>
</dbReference>
<keyword evidence="4" id="KW-1015">Disulfide bond</keyword>
<evidence type="ECO:0000256" key="7">
    <source>
        <dbReference type="SAM" id="MobiDB-lite"/>
    </source>
</evidence>
<dbReference type="InterPro" id="IPR013320">
    <property type="entry name" value="ConA-like_dom_sf"/>
</dbReference>
<protein>
    <recommendedName>
        <fullName evidence="8">Pentraxin (PTX) domain-containing protein</fullName>
    </recommendedName>
</protein>